<name>A0A7S3NJV6_9STRA</name>
<evidence type="ECO:0000313" key="6">
    <source>
        <dbReference type="EMBL" id="CAE0362282.1"/>
    </source>
</evidence>
<dbReference type="SUPFAM" id="SSF54928">
    <property type="entry name" value="RNA-binding domain, RBD"/>
    <property type="match status" value="2"/>
</dbReference>
<evidence type="ECO:0000256" key="1">
    <source>
        <dbReference type="ARBA" id="ARBA00022737"/>
    </source>
</evidence>
<dbReference type="GO" id="GO:0006417">
    <property type="term" value="P:regulation of translation"/>
    <property type="evidence" value="ECO:0007669"/>
    <property type="project" value="TreeGrafter"/>
</dbReference>
<proteinExistence type="predicted"/>
<feature type="domain" description="RRM" evidence="5">
    <location>
        <begin position="290"/>
        <end position="366"/>
    </location>
</feature>
<dbReference type="PROSITE" id="PS50102">
    <property type="entry name" value="RRM"/>
    <property type="match status" value="2"/>
</dbReference>
<feature type="compositionally biased region" description="Polar residues" evidence="4">
    <location>
        <begin position="489"/>
        <end position="515"/>
    </location>
</feature>
<reference evidence="6" key="1">
    <citation type="submission" date="2021-01" db="EMBL/GenBank/DDBJ databases">
        <authorList>
            <person name="Corre E."/>
            <person name="Pelletier E."/>
            <person name="Niang G."/>
            <person name="Scheremetjew M."/>
            <person name="Finn R."/>
            <person name="Kale V."/>
            <person name="Holt S."/>
            <person name="Cochrane G."/>
            <person name="Meng A."/>
            <person name="Brown T."/>
            <person name="Cohen L."/>
        </authorList>
    </citation>
    <scope>NUCLEOTIDE SEQUENCE</scope>
    <source>
        <strain evidence="6">CCMP1510</strain>
    </source>
</reference>
<dbReference type="InterPro" id="IPR012677">
    <property type="entry name" value="Nucleotide-bd_a/b_plait_sf"/>
</dbReference>
<feature type="domain" description="RRM" evidence="5">
    <location>
        <begin position="128"/>
        <end position="210"/>
    </location>
</feature>
<evidence type="ECO:0000256" key="4">
    <source>
        <dbReference type="SAM" id="MobiDB-lite"/>
    </source>
</evidence>
<dbReference type="Pfam" id="PF00076">
    <property type="entry name" value="RRM_1"/>
    <property type="match status" value="2"/>
</dbReference>
<protein>
    <recommendedName>
        <fullName evidence="5">RRM domain-containing protein</fullName>
    </recommendedName>
</protein>
<feature type="compositionally biased region" description="Polar residues" evidence="4">
    <location>
        <begin position="44"/>
        <end position="58"/>
    </location>
</feature>
<evidence type="ECO:0000256" key="3">
    <source>
        <dbReference type="PROSITE-ProRule" id="PRU00176"/>
    </source>
</evidence>
<evidence type="ECO:0000259" key="5">
    <source>
        <dbReference type="PROSITE" id="PS50102"/>
    </source>
</evidence>
<dbReference type="InterPro" id="IPR000504">
    <property type="entry name" value="RRM_dom"/>
</dbReference>
<feature type="region of interest" description="Disordered" evidence="4">
    <location>
        <begin position="40"/>
        <end position="73"/>
    </location>
</feature>
<dbReference type="PANTHER" id="PTHR48032">
    <property type="entry name" value="RNA-BINDING PROTEIN MUSASHI HOMOLOG RBP6"/>
    <property type="match status" value="1"/>
</dbReference>
<dbReference type="EMBL" id="HBIJ01004266">
    <property type="protein sequence ID" value="CAE0362282.1"/>
    <property type="molecule type" value="Transcribed_RNA"/>
</dbReference>
<dbReference type="SMART" id="SM00360">
    <property type="entry name" value="RRM"/>
    <property type="match status" value="2"/>
</dbReference>
<dbReference type="PANTHER" id="PTHR48032:SF6">
    <property type="entry name" value="RNA-BINDING (RRM_RBD_RNP MOTIFS) FAMILY PROTEIN"/>
    <property type="match status" value="1"/>
</dbReference>
<gene>
    <name evidence="6" type="ORF">ALAG00032_LOCUS3023</name>
</gene>
<organism evidence="6">
    <name type="scientific">Aureoumbra lagunensis</name>
    <dbReference type="NCBI Taxonomy" id="44058"/>
    <lineage>
        <taxon>Eukaryota</taxon>
        <taxon>Sar</taxon>
        <taxon>Stramenopiles</taxon>
        <taxon>Ochrophyta</taxon>
        <taxon>Pelagophyceae</taxon>
        <taxon>Pelagomonadales</taxon>
        <taxon>Aureoumbra</taxon>
    </lineage>
</organism>
<dbReference type="AlphaFoldDB" id="A0A7S3NJV6"/>
<dbReference type="InterPro" id="IPR035979">
    <property type="entry name" value="RBD_domain_sf"/>
</dbReference>
<feature type="region of interest" description="Disordered" evidence="4">
    <location>
        <begin position="457"/>
        <end position="552"/>
    </location>
</feature>
<dbReference type="Gene3D" id="3.30.70.330">
    <property type="match status" value="2"/>
</dbReference>
<accession>A0A7S3NJV6</accession>
<keyword evidence="2 3" id="KW-0694">RNA-binding</keyword>
<feature type="compositionally biased region" description="Polar residues" evidence="4">
    <location>
        <begin position="465"/>
        <end position="474"/>
    </location>
</feature>
<feature type="compositionally biased region" description="Polar residues" evidence="4">
    <location>
        <begin position="526"/>
        <end position="537"/>
    </location>
</feature>
<dbReference type="GO" id="GO:0003729">
    <property type="term" value="F:mRNA binding"/>
    <property type="evidence" value="ECO:0007669"/>
    <property type="project" value="TreeGrafter"/>
</dbReference>
<feature type="region of interest" description="Disordered" evidence="4">
    <location>
        <begin position="201"/>
        <end position="250"/>
    </location>
</feature>
<sequence length="552" mass="59464">MALDGLGLGVYEETEVDGEYADVGLDASLMTTGTPGVVVEENDPSTGVKTEGIQQQQPEAGWPSTFGSPGQYEAAGFGAPPQATQDGSLGSPVDVISPAAGSPDGTVAAGSGGTGGVLTGNDMTENAGKLFLGGISWQTDENQLHSYFGAYGNVIDVAVMRNKQTGVSRGFAFVTFANAASVDAVLTVEHQLDGRRIDIKRAVPRDRAPPPAGRQAQHRGGNFGLPPHHTAHHQVSTNQGGYSGYGGGQYFQQDTDQRGTLFHQRTPGAFNGGPSTTLARPITNGPPPQRKLFVGGLAPTVTEAQFREYFSSFGNVVDAVVMFDRATQRSRGFGFVTFSDDASIRAVLSATHELQGKYVEVKSAEPRWGQTNNNNSNLLQQHHQQQANLHYSGQPYNNQSATYGYQQYSTYPSADQTGYSVQAYGTGYQEQDPYSDQRNATNFSNRYDPYITYQQYTQQHRESQPPATSGNEPSSVDPANFMYDRGDQQLASGTDPYNYNQQPPQRVSNTAQQQYPYAAPDPFYRGTTNSGTRTARPTNRPGVGNAGAYRGY</sequence>
<keyword evidence="1" id="KW-0677">Repeat</keyword>
<evidence type="ECO:0000256" key="2">
    <source>
        <dbReference type="ARBA" id="ARBA00022884"/>
    </source>
</evidence>